<evidence type="ECO:0000313" key="4">
    <source>
        <dbReference type="Proteomes" id="UP000198935"/>
    </source>
</evidence>
<sequence length="132" mass="15392">MADHLDKEVYEALAEFRYQLKKFLHFSDLEAKKVGITPQQHQLLLAIKGYPGRESATPRELGERLFITHHACVGLIDRCEQLQLVTRRRNPDDGRSVLIEVTEKGEELLERLSEIHLNEIKRIRFFQDVLKG</sequence>
<reference evidence="4" key="1">
    <citation type="submission" date="2016-10" db="EMBL/GenBank/DDBJ databases">
        <authorList>
            <person name="Varghese N."/>
            <person name="Submissions S."/>
        </authorList>
    </citation>
    <scope>NUCLEOTIDE SEQUENCE [LARGE SCALE GENOMIC DNA]</scope>
    <source>
        <strain evidence="4">SP</strain>
    </source>
</reference>
<dbReference type="PANTHER" id="PTHR33164">
    <property type="entry name" value="TRANSCRIPTIONAL REGULATOR, MARR FAMILY"/>
    <property type="match status" value="1"/>
</dbReference>
<keyword evidence="4" id="KW-1185">Reference proteome</keyword>
<dbReference type="STRING" id="1503961.SAMN05421736_111102"/>
<dbReference type="SMART" id="SM00347">
    <property type="entry name" value="HTH_MARR"/>
    <property type="match status" value="1"/>
</dbReference>
<dbReference type="OrthoDB" id="9807800at2"/>
<name>A0A1H3SLB6_9BACI</name>
<dbReference type="InterPro" id="IPR036388">
    <property type="entry name" value="WH-like_DNA-bd_sf"/>
</dbReference>
<dbReference type="GO" id="GO:0003700">
    <property type="term" value="F:DNA-binding transcription factor activity"/>
    <property type="evidence" value="ECO:0007669"/>
    <property type="project" value="InterPro"/>
</dbReference>
<organism evidence="3 4">
    <name type="scientific">Evansella caseinilytica</name>
    <dbReference type="NCBI Taxonomy" id="1503961"/>
    <lineage>
        <taxon>Bacteria</taxon>
        <taxon>Bacillati</taxon>
        <taxon>Bacillota</taxon>
        <taxon>Bacilli</taxon>
        <taxon>Bacillales</taxon>
        <taxon>Bacillaceae</taxon>
        <taxon>Evansella</taxon>
    </lineage>
</organism>
<evidence type="ECO:0000313" key="3">
    <source>
        <dbReference type="EMBL" id="SDZ38772.1"/>
    </source>
</evidence>
<gene>
    <name evidence="3" type="ORF">SAMN05421736_111102</name>
</gene>
<dbReference type="EMBL" id="FNPI01000011">
    <property type="protein sequence ID" value="SDZ38772.1"/>
    <property type="molecule type" value="Genomic_DNA"/>
</dbReference>
<dbReference type="SUPFAM" id="SSF46785">
    <property type="entry name" value="Winged helix' DNA-binding domain"/>
    <property type="match status" value="1"/>
</dbReference>
<dbReference type="PANTHER" id="PTHR33164:SF43">
    <property type="entry name" value="HTH-TYPE TRANSCRIPTIONAL REPRESSOR YETL"/>
    <property type="match status" value="1"/>
</dbReference>
<dbReference type="GO" id="GO:0003677">
    <property type="term" value="F:DNA binding"/>
    <property type="evidence" value="ECO:0007669"/>
    <property type="project" value="UniProtKB-KW"/>
</dbReference>
<dbReference type="InterPro" id="IPR036390">
    <property type="entry name" value="WH_DNA-bd_sf"/>
</dbReference>
<keyword evidence="1 3" id="KW-0238">DNA-binding</keyword>
<accession>A0A1H3SLB6</accession>
<feature type="domain" description="HTH marR-type" evidence="2">
    <location>
        <begin position="6"/>
        <end position="132"/>
    </location>
</feature>
<protein>
    <submittedName>
        <fullName evidence="3">DNA-binding transcriptional regulator, MarR family</fullName>
    </submittedName>
</protein>
<dbReference type="Gene3D" id="1.10.10.10">
    <property type="entry name" value="Winged helix-like DNA-binding domain superfamily/Winged helix DNA-binding domain"/>
    <property type="match status" value="1"/>
</dbReference>
<evidence type="ECO:0000256" key="1">
    <source>
        <dbReference type="ARBA" id="ARBA00023125"/>
    </source>
</evidence>
<dbReference type="Pfam" id="PF12802">
    <property type="entry name" value="MarR_2"/>
    <property type="match status" value="1"/>
</dbReference>
<dbReference type="GO" id="GO:0006950">
    <property type="term" value="P:response to stress"/>
    <property type="evidence" value="ECO:0007669"/>
    <property type="project" value="TreeGrafter"/>
</dbReference>
<dbReference type="InterPro" id="IPR039422">
    <property type="entry name" value="MarR/SlyA-like"/>
</dbReference>
<proteinExistence type="predicted"/>
<dbReference type="InterPro" id="IPR000835">
    <property type="entry name" value="HTH_MarR-typ"/>
</dbReference>
<dbReference type="Proteomes" id="UP000198935">
    <property type="component" value="Unassembled WGS sequence"/>
</dbReference>
<evidence type="ECO:0000259" key="2">
    <source>
        <dbReference type="PROSITE" id="PS50995"/>
    </source>
</evidence>
<dbReference type="AlphaFoldDB" id="A0A1H3SLB6"/>
<dbReference type="PROSITE" id="PS50995">
    <property type="entry name" value="HTH_MARR_2"/>
    <property type="match status" value="1"/>
</dbReference>